<feature type="region of interest" description="Disordered" evidence="5">
    <location>
        <begin position="517"/>
        <end position="566"/>
    </location>
</feature>
<accession>A0A7W2EP04</accession>
<keyword evidence="9" id="KW-1185">Reference proteome</keyword>
<dbReference type="CDD" id="cd06225">
    <property type="entry name" value="HAMP"/>
    <property type="match status" value="1"/>
</dbReference>
<reference evidence="8 9" key="1">
    <citation type="submission" date="2020-07" db="EMBL/GenBank/DDBJ databases">
        <title>Novel species isolated from subtropical streams in China.</title>
        <authorList>
            <person name="Lu H."/>
        </authorList>
    </citation>
    <scope>NUCLEOTIDE SEQUENCE [LARGE SCALE GENOMIC DNA]</scope>
    <source>
        <strain evidence="8 9">LX20W</strain>
    </source>
</reference>
<evidence type="ECO:0000313" key="9">
    <source>
        <dbReference type="Proteomes" id="UP000534388"/>
    </source>
</evidence>
<dbReference type="RefSeq" id="WP_182160035.1">
    <property type="nucleotide sequence ID" value="NZ_JACEZT010000001.1"/>
</dbReference>
<dbReference type="GO" id="GO:0005886">
    <property type="term" value="C:plasma membrane"/>
    <property type="evidence" value="ECO:0007669"/>
    <property type="project" value="TreeGrafter"/>
</dbReference>
<dbReference type="Pfam" id="PF00015">
    <property type="entry name" value="MCPsignal"/>
    <property type="match status" value="1"/>
</dbReference>
<dbReference type="InterPro" id="IPR004089">
    <property type="entry name" value="MCPsignal_dom"/>
</dbReference>
<feature type="domain" description="Methyl-accepting transducer" evidence="6">
    <location>
        <begin position="268"/>
        <end position="497"/>
    </location>
</feature>
<dbReference type="FunFam" id="1.10.287.950:FF:000001">
    <property type="entry name" value="Methyl-accepting chemotaxis sensory transducer"/>
    <property type="match status" value="1"/>
</dbReference>
<dbReference type="SMART" id="SM00283">
    <property type="entry name" value="MA"/>
    <property type="match status" value="1"/>
</dbReference>
<evidence type="ECO:0000259" key="7">
    <source>
        <dbReference type="PROSITE" id="PS50885"/>
    </source>
</evidence>
<keyword evidence="2" id="KW-0488">Methylation</keyword>
<dbReference type="PANTHER" id="PTHR43531:SF14">
    <property type="entry name" value="METHYL-ACCEPTING CHEMOTAXIS PROTEIN I-RELATED"/>
    <property type="match status" value="1"/>
</dbReference>
<dbReference type="AlphaFoldDB" id="A0A7W2EP04"/>
<evidence type="ECO:0000256" key="2">
    <source>
        <dbReference type="ARBA" id="ARBA00022481"/>
    </source>
</evidence>
<dbReference type="GO" id="GO:0007165">
    <property type="term" value="P:signal transduction"/>
    <property type="evidence" value="ECO:0007669"/>
    <property type="project" value="UniProtKB-KW"/>
</dbReference>
<dbReference type="CDD" id="cd11386">
    <property type="entry name" value="MCP_signal"/>
    <property type="match status" value="1"/>
</dbReference>
<feature type="domain" description="HAMP" evidence="7">
    <location>
        <begin position="210"/>
        <end position="263"/>
    </location>
</feature>
<dbReference type="PROSITE" id="PS50111">
    <property type="entry name" value="CHEMOTAXIS_TRANSDUC_2"/>
    <property type="match status" value="1"/>
</dbReference>
<dbReference type="SMART" id="SM00304">
    <property type="entry name" value="HAMP"/>
    <property type="match status" value="1"/>
</dbReference>
<sequence>MTISKRLILTLSAALLALIFVGANGLWQLSAAQQRLDMVQARLIPSIEGLNNAKGALADSRLAGYRLSVFSNLDDKSALDKAYNEAHAKFDEVIATYEKEHIYDDADRKLLEADKANMAAYRQALVPFLAASHAGDMDGVRATLLAGTPLAVSAAGVKKGLDEHIAFNKKLIEEVRHSSDAAYSSAVRLLVAVTLAGLLVTAVLAVQLYRIINASLGNIRGTLEQVSQSLDLTHQVEIERMDEIGHTAQAFNRLLRQIAGVVGTARSSADAVQLASQQIAEGTADLASRTAQQAAALEETASCMDQLRSTVSQNADNARQANQLAQSASQVAADGGGVVEQVIVTMGSINESSRKIVDIISVIDGIAFQTNILALNAAVEAARAGEQGRGFAVVAGEVRNLAQRSAAAAKEIKVLIDDSVEKVDSGTRLVEQAGTTMGHVVTSVQQVSDIVAEISSATAEQNSGIAQVHEAVAQMDQGTQQNAALVEQTAAASQNMQDQATDLAQAVSAFTIDASRAAPAAPRRAPVTTPAATAATSTLVTTPAAAPRAPARQAAKAAAASEWEEF</sequence>
<protein>
    <submittedName>
        <fullName evidence="8">MCP four helix bundle domain-containing protein</fullName>
    </submittedName>
</protein>
<dbReference type="InterPro" id="IPR024478">
    <property type="entry name" value="HlyB_4HB_MCP"/>
</dbReference>
<dbReference type="EMBL" id="JACEZT010000001">
    <property type="protein sequence ID" value="MBA5636009.1"/>
    <property type="molecule type" value="Genomic_DNA"/>
</dbReference>
<proteinExistence type="inferred from homology"/>
<evidence type="ECO:0000256" key="3">
    <source>
        <dbReference type="ARBA" id="ARBA00029447"/>
    </source>
</evidence>
<dbReference type="InterPro" id="IPR051310">
    <property type="entry name" value="MCP_chemotaxis"/>
</dbReference>
<gene>
    <name evidence="8" type="ORF">H3H37_02965</name>
</gene>
<dbReference type="PROSITE" id="PS50885">
    <property type="entry name" value="HAMP"/>
    <property type="match status" value="1"/>
</dbReference>
<dbReference type="SUPFAM" id="SSF58104">
    <property type="entry name" value="Methyl-accepting chemotaxis protein (MCP) signaling domain"/>
    <property type="match status" value="1"/>
</dbReference>
<name>A0A7W2EP04_9BURK</name>
<dbReference type="Gene3D" id="1.10.287.950">
    <property type="entry name" value="Methyl-accepting chemotaxis protein"/>
    <property type="match status" value="1"/>
</dbReference>
<dbReference type="Pfam" id="PF12729">
    <property type="entry name" value="4HB_MCP_1"/>
    <property type="match status" value="1"/>
</dbReference>
<dbReference type="Pfam" id="PF00672">
    <property type="entry name" value="HAMP"/>
    <property type="match status" value="1"/>
</dbReference>
<dbReference type="GO" id="GO:0006935">
    <property type="term" value="P:chemotaxis"/>
    <property type="evidence" value="ECO:0007669"/>
    <property type="project" value="InterPro"/>
</dbReference>
<comment type="subcellular location">
    <subcellularLocation>
        <location evidence="1">Membrane</location>
    </subcellularLocation>
</comment>
<feature type="compositionally biased region" description="Low complexity" evidence="5">
    <location>
        <begin position="517"/>
        <end position="560"/>
    </location>
</feature>
<dbReference type="PANTHER" id="PTHR43531">
    <property type="entry name" value="PROTEIN ICFG"/>
    <property type="match status" value="1"/>
</dbReference>
<dbReference type="PRINTS" id="PR00260">
    <property type="entry name" value="CHEMTRNSDUCR"/>
</dbReference>
<organism evidence="8 9">
    <name type="scientific">Rugamonas brunnea</name>
    <dbReference type="NCBI Taxonomy" id="2758569"/>
    <lineage>
        <taxon>Bacteria</taxon>
        <taxon>Pseudomonadati</taxon>
        <taxon>Pseudomonadota</taxon>
        <taxon>Betaproteobacteria</taxon>
        <taxon>Burkholderiales</taxon>
        <taxon>Oxalobacteraceae</taxon>
        <taxon>Telluria group</taxon>
        <taxon>Rugamonas</taxon>
    </lineage>
</organism>
<comment type="similarity">
    <text evidence="3">Belongs to the methyl-accepting chemotaxis (MCP) protein family.</text>
</comment>
<dbReference type="InterPro" id="IPR003660">
    <property type="entry name" value="HAMP_dom"/>
</dbReference>
<evidence type="ECO:0000256" key="5">
    <source>
        <dbReference type="SAM" id="MobiDB-lite"/>
    </source>
</evidence>
<evidence type="ECO:0000259" key="6">
    <source>
        <dbReference type="PROSITE" id="PS50111"/>
    </source>
</evidence>
<evidence type="ECO:0000256" key="4">
    <source>
        <dbReference type="PROSITE-ProRule" id="PRU00284"/>
    </source>
</evidence>
<dbReference type="Proteomes" id="UP000534388">
    <property type="component" value="Unassembled WGS sequence"/>
</dbReference>
<dbReference type="GO" id="GO:0004888">
    <property type="term" value="F:transmembrane signaling receptor activity"/>
    <property type="evidence" value="ECO:0007669"/>
    <property type="project" value="InterPro"/>
</dbReference>
<keyword evidence="4" id="KW-0807">Transducer</keyword>
<dbReference type="InterPro" id="IPR004090">
    <property type="entry name" value="Chemotax_Me-accpt_rcpt"/>
</dbReference>
<comment type="caution">
    <text evidence="8">The sequence shown here is derived from an EMBL/GenBank/DDBJ whole genome shotgun (WGS) entry which is preliminary data.</text>
</comment>
<evidence type="ECO:0000313" key="8">
    <source>
        <dbReference type="EMBL" id="MBA5636009.1"/>
    </source>
</evidence>
<evidence type="ECO:0000256" key="1">
    <source>
        <dbReference type="ARBA" id="ARBA00004370"/>
    </source>
</evidence>